<dbReference type="Pfam" id="PF01412">
    <property type="entry name" value="ArfGap"/>
    <property type="match status" value="1"/>
</dbReference>
<accession>A0A822ZB20</accession>
<dbReference type="InterPro" id="IPR038508">
    <property type="entry name" value="ArfGAP_dom_sf"/>
</dbReference>
<dbReference type="SUPFAM" id="SSF57863">
    <property type="entry name" value="ArfGap/RecO-like zinc finger"/>
    <property type="match status" value="1"/>
</dbReference>
<dbReference type="PANTHER" id="PTHR45686:SF4">
    <property type="entry name" value="ADP-RIBOSYLATION FACTOR GTPASE ACTIVATING PROTEIN 3, ISOFORM H"/>
    <property type="match status" value="1"/>
</dbReference>
<evidence type="ECO:0000259" key="6">
    <source>
        <dbReference type="PROSITE" id="PS50115"/>
    </source>
</evidence>
<keyword evidence="1" id="KW-0343">GTPase activation</keyword>
<dbReference type="GO" id="GO:0005096">
    <property type="term" value="F:GTPase activator activity"/>
    <property type="evidence" value="ECO:0007669"/>
    <property type="project" value="UniProtKB-KW"/>
</dbReference>
<evidence type="ECO:0000256" key="1">
    <source>
        <dbReference type="ARBA" id="ARBA00022468"/>
    </source>
</evidence>
<evidence type="ECO:0000256" key="2">
    <source>
        <dbReference type="ARBA" id="ARBA00022723"/>
    </source>
</evidence>
<dbReference type="Gene3D" id="1.10.220.150">
    <property type="entry name" value="Arf GTPase activating protein"/>
    <property type="match status" value="1"/>
</dbReference>
<evidence type="ECO:0000313" key="7">
    <source>
        <dbReference type="EMBL" id="DAD43464.1"/>
    </source>
</evidence>
<dbReference type="PANTHER" id="PTHR45686">
    <property type="entry name" value="ADP-RIBOSYLATION FACTOR GTPASE ACTIVATING PROTEIN 3, ISOFORM H-RELATED"/>
    <property type="match status" value="1"/>
</dbReference>
<dbReference type="GO" id="GO:0008270">
    <property type="term" value="F:zinc ion binding"/>
    <property type="evidence" value="ECO:0007669"/>
    <property type="project" value="UniProtKB-KW"/>
</dbReference>
<reference evidence="7 8" key="1">
    <citation type="journal article" date="2020" name="Mol. Biol. Evol.">
        <title>Distinct Expression and Methylation Patterns for Genes with Different Fates following a Single Whole-Genome Duplication in Flowering Plants.</title>
        <authorList>
            <person name="Shi T."/>
            <person name="Rahmani R.S."/>
            <person name="Gugger P.F."/>
            <person name="Wang M."/>
            <person name="Li H."/>
            <person name="Zhang Y."/>
            <person name="Li Z."/>
            <person name="Wang Q."/>
            <person name="Van de Peer Y."/>
            <person name="Marchal K."/>
            <person name="Chen J."/>
        </authorList>
    </citation>
    <scope>NUCLEOTIDE SEQUENCE [LARGE SCALE GENOMIC DNA]</scope>
    <source>
        <tissue evidence="7">Leaf</tissue>
    </source>
</reference>
<evidence type="ECO:0000256" key="4">
    <source>
        <dbReference type="ARBA" id="ARBA00022833"/>
    </source>
</evidence>
<keyword evidence="4" id="KW-0862">Zinc</keyword>
<dbReference type="InterPro" id="IPR037278">
    <property type="entry name" value="ARFGAP/RecO"/>
</dbReference>
<dbReference type="EMBL" id="DUZY01000006">
    <property type="protein sequence ID" value="DAD43464.1"/>
    <property type="molecule type" value="Genomic_DNA"/>
</dbReference>
<dbReference type="AlphaFoldDB" id="A0A822ZB20"/>
<organism evidence="7 8">
    <name type="scientific">Nelumbo nucifera</name>
    <name type="common">Sacred lotus</name>
    <dbReference type="NCBI Taxonomy" id="4432"/>
    <lineage>
        <taxon>Eukaryota</taxon>
        <taxon>Viridiplantae</taxon>
        <taxon>Streptophyta</taxon>
        <taxon>Embryophyta</taxon>
        <taxon>Tracheophyta</taxon>
        <taxon>Spermatophyta</taxon>
        <taxon>Magnoliopsida</taxon>
        <taxon>Proteales</taxon>
        <taxon>Nelumbonaceae</taxon>
        <taxon>Nelumbo</taxon>
    </lineage>
</organism>
<dbReference type="Proteomes" id="UP000607653">
    <property type="component" value="Unassembled WGS sequence"/>
</dbReference>
<gene>
    <name evidence="7" type="ORF">HUJ06_001694</name>
</gene>
<proteinExistence type="predicted"/>
<dbReference type="PROSITE" id="PS50115">
    <property type="entry name" value="ARFGAP"/>
    <property type="match status" value="1"/>
</dbReference>
<evidence type="ECO:0000256" key="5">
    <source>
        <dbReference type="PROSITE-ProRule" id="PRU00288"/>
    </source>
</evidence>
<evidence type="ECO:0000313" key="8">
    <source>
        <dbReference type="Proteomes" id="UP000607653"/>
    </source>
</evidence>
<dbReference type="InterPro" id="IPR001164">
    <property type="entry name" value="ArfGAP_dom"/>
</dbReference>
<evidence type="ECO:0000256" key="3">
    <source>
        <dbReference type="ARBA" id="ARBA00022771"/>
    </source>
</evidence>
<name>A0A822ZB20_NELNU</name>
<sequence>MFFNCNVKNPTWVSITYRIFLCINCSAAHHSLGVHISFVSKSIHRLGCF</sequence>
<keyword evidence="3 5" id="KW-0863">Zinc-finger</keyword>
<comment type="caution">
    <text evidence="7">The sequence shown here is derived from an EMBL/GenBank/DDBJ whole genome shotgun (WGS) entry which is preliminary data.</text>
</comment>
<protein>
    <recommendedName>
        <fullName evidence="6">Arf-GAP domain-containing protein</fullName>
    </recommendedName>
</protein>
<keyword evidence="2" id="KW-0479">Metal-binding</keyword>
<feature type="domain" description="Arf-GAP" evidence="6">
    <location>
        <begin position="1"/>
        <end position="49"/>
    </location>
</feature>
<keyword evidence="8" id="KW-1185">Reference proteome</keyword>